<feature type="transmembrane region" description="Helical" evidence="2">
    <location>
        <begin position="9"/>
        <end position="26"/>
    </location>
</feature>
<dbReference type="Proteomes" id="UP001589647">
    <property type="component" value="Unassembled WGS sequence"/>
</dbReference>
<dbReference type="EMBL" id="JBHMEI010000037">
    <property type="protein sequence ID" value="MFB9206378.1"/>
    <property type="molecule type" value="Genomic_DNA"/>
</dbReference>
<dbReference type="InterPro" id="IPR019692">
    <property type="entry name" value="CFP-6_PH"/>
</dbReference>
<proteinExistence type="predicted"/>
<organism evidence="4 5">
    <name type="scientific">Nonomuraea spiralis</name>
    <dbReference type="NCBI Taxonomy" id="46182"/>
    <lineage>
        <taxon>Bacteria</taxon>
        <taxon>Bacillati</taxon>
        <taxon>Actinomycetota</taxon>
        <taxon>Actinomycetes</taxon>
        <taxon>Streptosporangiales</taxon>
        <taxon>Streptosporangiaceae</taxon>
        <taxon>Nonomuraea</taxon>
    </lineage>
</organism>
<evidence type="ECO:0000259" key="3">
    <source>
        <dbReference type="Pfam" id="PF10756"/>
    </source>
</evidence>
<keyword evidence="5" id="KW-1185">Reference proteome</keyword>
<feature type="domain" description="Low molecular weight protein antigen 6 PH" evidence="3">
    <location>
        <begin position="57"/>
        <end position="91"/>
    </location>
</feature>
<gene>
    <name evidence="4" type="ORF">ACFFV7_34640</name>
</gene>
<feature type="transmembrane region" description="Helical" evidence="2">
    <location>
        <begin position="186"/>
        <end position="207"/>
    </location>
</feature>
<evidence type="ECO:0000313" key="4">
    <source>
        <dbReference type="EMBL" id="MFB9206378.1"/>
    </source>
</evidence>
<keyword evidence="2" id="KW-0812">Transmembrane</keyword>
<sequence>MKHTYRSRTAFVLGIVWLVFVAFNVWDLTAHYNGKPSMVALAVLGAMTALVYVVAVRPATVVGEEGLLARNPLRTTFLPWASIGEVSVTHSIAVRHGGEGADEQVLRLWTPMSSARERSKAQRRGVPKPGRGGRFGVETTVSKAEQAAAEAFAGKTHADFVGDQIRERAEAARGRDEPATPAKVTLSYDSIAVLVVAVALIVAAVVIA</sequence>
<evidence type="ECO:0000256" key="2">
    <source>
        <dbReference type="SAM" id="Phobius"/>
    </source>
</evidence>
<feature type="transmembrane region" description="Helical" evidence="2">
    <location>
        <begin position="38"/>
        <end position="56"/>
    </location>
</feature>
<comment type="caution">
    <text evidence="4">The sequence shown here is derived from an EMBL/GenBank/DDBJ whole genome shotgun (WGS) entry which is preliminary data.</text>
</comment>
<keyword evidence="2" id="KW-1133">Transmembrane helix</keyword>
<feature type="region of interest" description="Disordered" evidence="1">
    <location>
        <begin position="114"/>
        <end position="136"/>
    </location>
</feature>
<name>A0ABV5IPA5_9ACTN</name>
<protein>
    <submittedName>
        <fullName evidence="4">PH domain-containing protein</fullName>
    </submittedName>
</protein>
<evidence type="ECO:0000256" key="1">
    <source>
        <dbReference type="SAM" id="MobiDB-lite"/>
    </source>
</evidence>
<keyword evidence="2" id="KW-0472">Membrane</keyword>
<evidence type="ECO:0000313" key="5">
    <source>
        <dbReference type="Proteomes" id="UP001589647"/>
    </source>
</evidence>
<accession>A0ABV5IPA5</accession>
<dbReference type="Pfam" id="PF10756">
    <property type="entry name" value="bPH_6"/>
    <property type="match status" value="1"/>
</dbReference>
<reference evidence="4 5" key="1">
    <citation type="submission" date="2024-09" db="EMBL/GenBank/DDBJ databases">
        <authorList>
            <person name="Sun Q."/>
            <person name="Mori K."/>
        </authorList>
    </citation>
    <scope>NUCLEOTIDE SEQUENCE [LARGE SCALE GENOMIC DNA]</scope>
    <source>
        <strain evidence="4 5">CCM 3426</strain>
    </source>
</reference>
<dbReference type="RefSeq" id="WP_189651060.1">
    <property type="nucleotide sequence ID" value="NZ_BMRC01000017.1"/>
</dbReference>